<dbReference type="Proteomes" id="UP001224997">
    <property type="component" value="Unassembled WGS sequence"/>
</dbReference>
<evidence type="ECO:0000313" key="3">
    <source>
        <dbReference type="Proteomes" id="UP001224997"/>
    </source>
</evidence>
<reference evidence="2 3" key="1">
    <citation type="submission" date="2023-08" db="EMBL/GenBank/DDBJ databases">
        <authorList>
            <person name="Park J.-S."/>
        </authorList>
    </citation>
    <scope>NUCLEOTIDE SEQUENCE [LARGE SCALE GENOMIC DNA]</scope>
    <source>
        <strain evidence="2 3">2205BS29-5</strain>
    </source>
</reference>
<evidence type="ECO:0000313" key="2">
    <source>
        <dbReference type="EMBL" id="MDP5306044.1"/>
    </source>
</evidence>
<dbReference type="EMBL" id="JAVAMQ010000002">
    <property type="protein sequence ID" value="MDP5306044.1"/>
    <property type="molecule type" value="Genomic_DNA"/>
</dbReference>
<protein>
    <submittedName>
        <fullName evidence="2">PIN domain-containing protein</fullName>
    </submittedName>
</protein>
<dbReference type="Pfam" id="PF13470">
    <property type="entry name" value="PIN_3"/>
    <property type="match status" value="1"/>
</dbReference>
<proteinExistence type="predicted"/>
<dbReference type="RefSeq" id="WP_305961915.1">
    <property type="nucleotide sequence ID" value="NZ_JAVAMQ010000002.1"/>
</dbReference>
<accession>A0ABT9J8B0</accession>
<name>A0ABT9J8B0_9RHOB</name>
<keyword evidence="3" id="KW-1185">Reference proteome</keyword>
<sequence length="179" mass="19255">MRAVLDANVLFPTILREILTDLAGAGLFQPLWSQRILAEWRHAAGRLGVDQDRIAGAEIALLRLRFPDAAQADDGDRAIDLDLPDPADRHVIEAALAGSASLIVTANLRDFPRHLMQGLALRAIHPDAFLLDLHRSDPQAVAAAAQAARGKAAAMGGAMSMAEMLHRSRLPRLAKALRG</sequence>
<organism evidence="2 3">
    <name type="scientific">Paracoccus spongiarum</name>
    <dbReference type="NCBI Taxonomy" id="3064387"/>
    <lineage>
        <taxon>Bacteria</taxon>
        <taxon>Pseudomonadati</taxon>
        <taxon>Pseudomonadota</taxon>
        <taxon>Alphaproteobacteria</taxon>
        <taxon>Rhodobacterales</taxon>
        <taxon>Paracoccaceae</taxon>
        <taxon>Paracoccus</taxon>
    </lineage>
</organism>
<dbReference type="SUPFAM" id="SSF88723">
    <property type="entry name" value="PIN domain-like"/>
    <property type="match status" value="1"/>
</dbReference>
<comment type="caution">
    <text evidence="2">The sequence shown here is derived from an EMBL/GenBank/DDBJ whole genome shotgun (WGS) entry which is preliminary data.</text>
</comment>
<gene>
    <name evidence="2" type="ORF">Q5Y72_02905</name>
</gene>
<dbReference type="NCBIfam" id="NF046100">
    <property type="entry name" value="RSP_2648_fam_PIN"/>
    <property type="match status" value="1"/>
</dbReference>
<dbReference type="InterPro" id="IPR029060">
    <property type="entry name" value="PIN-like_dom_sf"/>
</dbReference>
<dbReference type="InterPro" id="IPR002716">
    <property type="entry name" value="PIN_dom"/>
</dbReference>
<evidence type="ECO:0000259" key="1">
    <source>
        <dbReference type="Pfam" id="PF13470"/>
    </source>
</evidence>
<feature type="domain" description="PIN" evidence="1">
    <location>
        <begin position="2"/>
        <end position="108"/>
    </location>
</feature>